<dbReference type="Pfam" id="PF00464">
    <property type="entry name" value="SHMT"/>
    <property type="match status" value="1"/>
</dbReference>
<evidence type="ECO:0000256" key="3">
    <source>
        <dbReference type="ARBA" id="ARBA00022563"/>
    </source>
</evidence>
<feature type="binding site" evidence="6">
    <location>
        <begin position="124"/>
        <end position="126"/>
    </location>
    <ligand>
        <name>(6S)-5,6,7,8-tetrahydrofolate</name>
        <dbReference type="ChEBI" id="CHEBI:57453"/>
    </ligand>
</feature>
<organism evidence="8 9">
    <name type="scientific">Paracoccus spongiarum</name>
    <dbReference type="NCBI Taxonomy" id="3064387"/>
    <lineage>
        <taxon>Bacteria</taxon>
        <taxon>Pseudomonadati</taxon>
        <taxon>Pseudomonadota</taxon>
        <taxon>Alphaproteobacteria</taxon>
        <taxon>Rhodobacterales</taxon>
        <taxon>Paracoccaceae</taxon>
        <taxon>Paracoccus</taxon>
    </lineage>
</organism>
<feature type="modified residue" description="N6-(pyridoxal phosphate)lysine" evidence="6">
    <location>
        <position position="229"/>
    </location>
</feature>
<feature type="domain" description="Serine hydroxymethyltransferase-like" evidence="7">
    <location>
        <begin position="10"/>
        <end position="384"/>
    </location>
</feature>
<evidence type="ECO:0000313" key="9">
    <source>
        <dbReference type="Proteomes" id="UP001224997"/>
    </source>
</evidence>
<dbReference type="HAMAP" id="MF_00051">
    <property type="entry name" value="SHMT"/>
    <property type="match status" value="1"/>
</dbReference>
<comment type="subcellular location">
    <subcellularLocation>
        <location evidence="6">Cytoplasm</location>
    </subcellularLocation>
</comment>
<comment type="caution">
    <text evidence="8">The sequence shown here is derived from an EMBL/GenBank/DDBJ whole genome shotgun (WGS) entry which is preliminary data.</text>
</comment>
<sequence>MLDTKTPTLSDDAIAAAISRELGRQQDQIELIASENIVSRDVLAAQGSVLTNKYAEGYPGKRYYGGCEFMDEVEDIARDRLKQLFGAAHVNVQPHSGAQANQAVFLALLNPGDKIMGLSLAHGGHLTHGSPVTMSGKWFEVVSYEVEEDSQLIDMAKVRDKALAERPKLIVAGASAYPRQIDFAAFRAIADEVGAYLMVDMAHYAGLIAAGQYPDPIPHAHVTTSTTHKTLRGPRGGIILTNDEALAKRLNSAVFPGNQGGPLMHVIAAKAVAFGEALRPEFGDYARHVIANARALADTLTEGGVGIVSGGTDCHMVLCDLRPLGVTGKTAEIALERAGLTCNKNAIPFDPEKPFVTSGIRLGSSAGTTRGFGETEFRQIGTMILRVLRALAANPQGDAETEAATRAEVKALCDRFPIYGA</sequence>
<comment type="cofactor">
    <cofactor evidence="1 6">
        <name>pyridoxal 5'-phosphate</name>
        <dbReference type="ChEBI" id="CHEBI:597326"/>
    </cofactor>
</comment>
<dbReference type="InterPro" id="IPR015421">
    <property type="entry name" value="PyrdxlP-dep_Trfase_major"/>
</dbReference>
<dbReference type="InterPro" id="IPR019798">
    <property type="entry name" value="Ser_HO-MeTrfase_PLP_BS"/>
</dbReference>
<accession>A0ABT9JC65</accession>
<comment type="similarity">
    <text evidence="2 6">Belongs to the SHMT family.</text>
</comment>
<evidence type="ECO:0000256" key="1">
    <source>
        <dbReference type="ARBA" id="ARBA00001933"/>
    </source>
</evidence>
<keyword evidence="4 6" id="KW-0808">Transferase</keyword>
<gene>
    <name evidence="6 8" type="primary">glyA</name>
    <name evidence="8" type="ORF">Q5Y72_09775</name>
</gene>
<keyword evidence="9" id="KW-1185">Reference proteome</keyword>
<keyword evidence="3 6" id="KW-0554">One-carbon metabolism</keyword>
<dbReference type="InterPro" id="IPR015424">
    <property type="entry name" value="PyrdxlP-dep_Trfase"/>
</dbReference>
<dbReference type="CDD" id="cd00378">
    <property type="entry name" value="SHMT"/>
    <property type="match status" value="1"/>
</dbReference>
<name>A0ABT9JC65_9RHOB</name>
<keyword evidence="6" id="KW-0028">Amino-acid biosynthesis</keyword>
<evidence type="ECO:0000259" key="7">
    <source>
        <dbReference type="Pfam" id="PF00464"/>
    </source>
</evidence>
<dbReference type="InterPro" id="IPR049943">
    <property type="entry name" value="Ser_HO-MeTrfase-like"/>
</dbReference>
<comment type="function">
    <text evidence="6">Catalyzes the reversible interconversion of serine and glycine with tetrahydrofolate (THF) serving as the one-carbon carrier. This reaction serves as the major source of one-carbon groups required for the biosynthesis of purines, thymidylate, methionine, and other important biomolecules. Also exhibits THF-independent aldolase activity toward beta-hydroxyamino acids, producing glycine and aldehydes, via a retro-aldol mechanism.</text>
</comment>
<feature type="binding site" evidence="6">
    <location>
        <position position="120"/>
    </location>
    <ligand>
        <name>(6S)-5,6,7,8-tetrahydrofolate</name>
        <dbReference type="ChEBI" id="CHEBI:57453"/>
    </ligand>
</feature>
<comment type="catalytic activity">
    <reaction evidence="6">
        <text>(6R)-5,10-methylene-5,6,7,8-tetrahydrofolate + glycine + H2O = (6S)-5,6,7,8-tetrahydrofolate + L-serine</text>
        <dbReference type="Rhea" id="RHEA:15481"/>
        <dbReference type="ChEBI" id="CHEBI:15377"/>
        <dbReference type="ChEBI" id="CHEBI:15636"/>
        <dbReference type="ChEBI" id="CHEBI:33384"/>
        <dbReference type="ChEBI" id="CHEBI:57305"/>
        <dbReference type="ChEBI" id="CHEBI:57453"/>
        <dbReference type="EC" id="2.1.2.1"/>
    </reaction>
</comment>
<dbReference type="PANTHER" id="PTHR11680:SF35">
    <property type="entry name" value="SERINE HYDROXYMETHYLTRANSFERASE 1"/>
    <property type="match status" value="1"/>
</dbReference>
<comment type="subunit">
    <text evidence="6">Homodimer.</text>
</comment>
<protein>
    <recommendedName>
        <fullName evidence="6">Serine hydroxymethyltransferase</fullName>
        <shortName evidence="6">SHMT</shortName>
        <shortName evidence="6">Serine methylase</shortName>
        <ecNumber evidence="6">2.1.2.1</ecNumber>
    </recommendedName>
</protein>
<keyword evidence="5 6" id="KW-0663">Pyridoxal phosphate</keyword>
<dbReference type="PANTHER" id="PTHR11680">
    <property type="entry name" value="SERINE HYDROXYMETHYLTRANSFERASE"/>
    <property type="match status" value="1"/>
</dbReference>
<dbReference type="RefSeq" id="WP_305963223.1">
    <property type="nucleotide sequence ID" value="NZ_JAVAMQ010000007.1"/>
</dbReference>
<reference evidence="8 9" key="1">
    <citation type="submission" date="2023-08" db="EMBL/GenBank/DDBJ databases">
        <authorList>
            <person name="Park J.-S."/>
        </authorList>
    </citation>
    <scope>NUCLEOTIDE SEQUENCE [LARGE SCALE GENOMIC DNA]</scope>
    <source>
        <strain evidence="8 9">2205BS29-5</strain>
    </source>
</reference>
<comment type="pathway">
    <text evidence="6">Amino-acid biosynthesis; glycine biosynthesis; glycine from L-serine: step 1/1.</text>
</comment>
<dbReference type="InterPro" id="IPR039429">
    <property type="entry name" value="SHMT-like_dom"/>
</dbReference>
<comment type="caution">
    <text evidence="6">Lacks conserved residue(s) required for the propagation of feature annotation.</text>
</comment>
<keyword evidence="6" id="KW-0963">Cytoplasm</keyword>
<evidence type="ECO:0000256" key="6">
    <source>
        <dbReference type="HAMAP-Rule" id="MF_00051"/>
    </source>
</evidence>
<comment type="pathway">
    <text evidence="6">One-carbon metabolism; tetrahydrofolate interconversion.</text>
</comment>
<feature type="site" description="Plays an important role in substrate specificity" evidence="6">
    <location>
        <position position="228"/>
    </location>
</feature>
<dbReference type="PROSITE" id="PS00096">
    <property type="entry name" value="SHMT"/>
    <property type="match status" value="1"/>
</dbReference>
<dbReference type="NCBIfam" id="NF000586">
    <property type="entry name" value="PRK00011.1"/>
    <property type="match status" value="1"/>
</dbReference>
<feature type="binding site" evidence="6">
    <location>
        <position position="244"/>
    </location>
    <ligand>
        <name>(6S)-5,6,7,8-tetrahydrofolate</name>
        <dbReference type="ChEBI" id="CHEBI:57453"/>
    </ligand>
</feature>
<dbReference type="SUPFAM" id="SSF53383">
    <property type="entry name" value="PLP-dependent transferases"/>
    <property type="match status" value="1"/>
</dbReference>
<evidence type="ECO:0000256" key="4">
    <source>
        <dbReference type="ARBA" id="ARBA00022679"/>
    </source>
</evidence>
<dbReference type="PIRSF" id="PIRSF000412">
    <property type="entry name" value="SHMT"/>
    <property type="match status" value="1"/>
</dbReference>
<evidence type="ECO:0000313" key="8">
    <source>
        <dbReference type="EMBL" id="MDP5307379.1"/>
    </source>
</evidence>
<dbReference type="InterPro" id="IPR001085">
    <property type="entry name" value="Ser_HO-MeTrfase"/>
</dbReference>
<proteinExistence type="inferred from homology"/>
<evidence type="ECO:0000256" key="5">
    <source>
        <dbReference type="ARBA" id="ARBA00022898"/>
    </source>
</evidence>
<dbReference type="Gene3D" id="3.40.640.10">
    <property type="entry name" value="Type I PLP-dependent aspartate aminotransferase-like (Major domain)"/>
    <property type="match status" value="1"/>
</dbReference>
<evidence type="ECO:0000256" key="2">
    <source>
        <dbReference type="ARBA" id="ARBA00006376"/>
    </source>
</evidence>
<dbReference type="GO" id="GO:0004372">
    <property type="term" value="F:glycine hydroxymethyltransferase activity"/>
    <property type="evidence" value="ECO:0007669"/>
    <property type="project" value="UniProtKB-EC"/>
</dbReference>
<dbReference type="Gene3D" id="3.90.1150.10">
    <property type="entry name" value="Aspartate Aminotransferase, domain 1"/>
    <property type="match status" value="1"/>
</dbReference>
<dbReference type="InterPro" id="IPR015422">
    <property type="entry name" value="PyrdxlP-dep_Trfase_small"/>
</dbReference>
<dbReference type="EC" id="2.1.2.1" evidence="6"/>
<dbReference type="EMBL" id="JAVAMQ010000007">
    <property type="protein sequence ID" value="MDP5307379.1"/>
    <property type="molecule type" value="Genomic_DNA"/>
</dbReference>
<dbReference type="Proteomes" id="UP001224997">
    <property type="component" value="Unassembled WGS sequence"/>
</dbReference>